<dbReference type="PANTHER" id="PTHR43511">
    <property type="match status" value="1"/>
</dbReference>
<dbReference type="Proteomes" id="UP001157125">
    <property type="component" value="Unassembled WGS sequence"/>
</dbReference>
<comment type="similarity">
    <text evidence="1">Belongs to the UDPGP type 1 family.</text>
</comment>
<dbReference type="InterPro" id="IPR029044">
    <property type="entry name" value="Nucleotide-diphossugar_trans"/>
</dbReference>
<proteinExistence type="inferred from homology"/>
<organism evidence="4 5">
    <name type="scientific">Demequina litorisediminis</name>
    <dbReference type="NCBI Taxonomy" id="1849022"/>
    <lineage>
        <taxon>Bacteria</taxon>
        <taxon>Bacillati</taxon>
        <taxon>Actinomycetota</taxon>
        <taxon>Actinomycetes</taxon>
        <taxon>Micrococcales</taxon>
        <taxon>Demequinaceae</taxon>
        <taxon>Demequina</taxon>
    </lineage>
</organism>
<sequence length="69" mass="6988">MVPPGHGDIYTALLSSGVLDALLDAGFLYASVSNSDNLGAVPNAQIAGWFAQSGAPYAAEPVPPHPRGP</sequence>
<keyword evidence="5" id="KW-1185">Reference proteome</keyword>
<dbReference type="InterPro" id="IPR016267">
    <property type="entry name" value="UDPGP_trans"/>
</dbReference>
<dbReference type="InterPro" id="IPR002618">
    <property type="entry name" value="UDPGP_fam"/>
</dbReference>
<dbReference type="Gene3D" id="3.90.550.10">
    <property type="entry name" value="Spore Coat Polysaccharide Biosynthesis Protein SpsA, Chain A"/>
    <property type="match status" value="1"/>
</dbReference>
<accession>A0ABQ6IFB6</accession>
<evidence type="ECO:0000256" key="3">
    <source>
        <dbReference type="ARBA" id="ARBA00022695"/>
    </source>
</evidence>
<name>A0ABQ6IFB6_9MICO</name>
<evidence type="ECO:0000256" key="2">
    <source>
        <dbReference type="ARBA" id="ARBA00022679"/>
    </source>
</evidence>
<keyword evidence="3" id="KW-0548">Nucleotidyltransferase</keyword>
<comment type="caution">
    <text evidence="4">The sequence shown here is derived from an EMBL/GenBank/DDBJ whole genome shotgun (WGS) entry which is preliminary data.</text>
</comment>
<dbReference type="Pfam" id="PF01704">
    <property type="entry name" value="UDPGP"/>
    <property type="match status" value="1"/>
</dbReference>
<evidence type="ECO:0000313" key="4">
    <source>
        <dbReference type="EMBL" id="GMA35866.1"/>
    </source>
</evidence>
<keyword evidence="2" id="KW-0808">Transferase</keyword>
<gene>
    <name evidence="4" type="ORF">GCM10025876_20700</name>
</gene>
<dbReference type="EMBL" id="BSUN01000001">
    <property type="protein sequence ID" value="GMA35866.1"/>
    <property type="molecule type" value="Genomic_DNA"/>
</dbReference>
<protein>
    <submittedName>
        <fullName evidence="4">Uncharacterized protein</fullName>
    </submittedName>
</protein>
<evidence type="ECO:0000313" key="5">
    <source>
        <dbReference type="Proteomes" id="UP001157125"/>
    </source>
</evidence>
<evidence type="ECO:0000256" key="1">
    <source>
        <dbReference type="ARBA" id="ARBA00010401"/>
    </source>
</evidence>
<reference evidence="5" key="1">
    <citation type="journal article" date="2019" name="Int. J. Syst. Evol. Microbiol.">
        <title>The Global Catalogue of Microorganisms (GCM) 10K type strain sequencing project: providing services to taxonomists for standard genome sequencing and annotation.</title>
        <authorList>
            <consortium name="The Broad Institute Genomics Platform"/>
            <consortium name="The Broad Institute Genome Sequencing Center for Infectious Disease"/>
            <person name="Wu L."/>
            <person name="Ma J."/>
        </authorList>
    </citation>
    <scope>NUCLEOTIDE SEQUENCE [LARGE SCALE GENOMIC DNA]</scope>
    <source>
        <strain evidence="5">NBRC 112299</strain>
    </source>
</reference>
<dbReference type="SUPFAM" id="SSF53448">
    <property type="entry name" value="Nucleotide-diphospho-sugar transferases"/>
    <property type="match status" value="1"/>
</dbReference>